<proteinExistence type="predicted"/>
<dbReference type="PANTHER" id="PTHR43581:SF2">
    <property type="entry name" value="EXCINUCLEASE ATPASE SUBUNIT"/>
    <property type="match status" value="1"/>
</dbReference>
<dbReference type="SUPFAM" id="SSF52540">
    <property type="entry name" value="P-loop containing nucleoside triphosphate hydrolases"/>
    <property type="match status" value="1"/>
</dbReference>
<dbReference type="Pfam" id="PF13304">
    <property type="entry name" value="AAA_21"/>
    <property type="match status" value="1"/>
</dbReference>
<dbReference type="Proteomes" id="UP001364224">
    <property type="component" value="Unassembled WGS sequence"/>
</dbReference>
<keyword evidence="3" id="KW-1185">Reference proteome</keyword>
<dbReference type="CDD" id="cd00267">
    <property type="entry name" value="ABC_ATPase"/>
    <property type="match status" value="1"/>
</dbReference>
<name>A0ABU8B9T4_9BRAD</name>
<protein>
    <recommendedName>
        <fullName evidence="1">ATPase AAA-type core domain-containing protein</fullName>
    </recommendedName>
</protein>
<dbReference type="EMBL" id="JAZHRV010000001">
    <property type="protein sequence ID" value="MEH2555312.1"/>
    <property type="molecule type" value="Genomic_DNA"/>
</dbReference>
<dbReference type="InterPro" id="IPR003959">
    <property type="entry name" value="ATPase_AAA_core"/>
</dbReference>
<comment type="caution">
    <text evidence="2">The sequence shown here is derived from an EMBL/GenBank/DDBJ whole genome shotgun (WGS) entry which is preliminary data.</text>
</comment>
<sequence length="403" mass="45465">MSVTEYRRLETLVLRKIEKDTTARQDLNFSFDTTLASINQLLDQVRIVRADNAAFSILARSNSEKRAPETLSSGESELISLAIEILAFAYSTEIHRGRTSYLFLDEPDVHLHPDLQERLIRLLVTAVEKRDIVVIIATHSTAILGALSEYDYARVGFVSSTQNEVDFVSISKVMQKILPVFGAHPLSNVFNKTPILLIEGEDDERIWQQAVRTSQGKIRISPCPAGDIQSLNEYEDQVEIVAGAVYDNAKAFSLRDRDESPYEIDDKAIVKRMRLCCRAAENLLLSDDVLQFLGTDWEEMTAAIEDWLSKYRTHPQFVEMNAFKTSGYDRLRSDLKPLCNILMMLAGSRKPWEIAVGQAIAGLLTNALDGEHSLTAYLGPKLIDALNLRPPRTIFPRRSKYAQ</sequence>
<dbReference type="Gene3D" id="3.40.50.300">
    <property type="entry name" value="P-loop containing nucleotide triphosphate hydrolases"/>
    <property type="match status" value="1"/>
</dbReference>
<gene>
    <name evidence="2" type="ORF">V1286_002841</name>
</gene>
<evidence type="ECO:0000313" key="3">
    <source>
        <dbReference type="Proteomes" id="UP001364224"/>
    </source>
</evidence>
<evidence type="ECO:0000313" key="2">
    <source>
        <dbReference type="EMBL" id="MEH2555312.1"/>
    </source>
</evidence>
<reference evidence="2 3" key="1">
    <citation type="submission" date="2024-02" db="EMBL/GenBank/DDBJ databases">
        <title>Adaptive strategies in a cosmopolitan and abundant soil bacterium.</title>
        <authorList>
            <person name="Carini P."/>
        </authorList>
    </citation>
    <scope>NUCLEOTIDE SEQUENCE [LARGE SCALE GENOMIC DNA]</scope>
    <source>
        <strain evidence="2 3">AZCC 1608</strain>
    </source>
</reference>
<dbReference type="InterPro" id="IPR027417">
    <property type="entry name" value="P-loop_NTPase"/>
</dbReference>
<dbReference type="PANTHER" id="PTHR43581">
    <property type="entry name" value="ATP/GTP PHOSPHATASE"/>
    <property type="match status" value="1"/>
</dbReference>
<dbReference type="InterPro" id="IPR051396">
    <property type="entry name" value="Bact_Antivir_Def_Nuclease"/>
</dbReference>
<organism evidence="2 3">
    <name type="scientific">Bradyrhizobium algeriense</name>
    <dbReference type="NCBI Taxonomy" id="634784"/>
    <lineage>
        <taxon>Bacteria</taxon>
        <taxon>Pseudomonadati</taxon>
        <taxon>Pseudomonadota</taxon>
        <taxon>Alphaproteobacteria</taxon>
        <taxon>Hyphomicrobiales</taxon>
        <taxon>Nitrobacteraceae</taxon>
        <taxon>Bradyrhizobium</taxon>
    </lineage>
</organism>
<feature type="domain" description="ATPase AAA-type core" evidence="1">
    <location>
        <begin position="40"/>
        <end position="144"/>
    </location>
</feature>
<evidence type="ECO:0000259" key="1">
    <source>
        <dbReference type="Pfam" id="PF13304"/>
    </source>
</evidence>
<dbReference type="RefSeq" id="WP_334480350.1">
    <property type="nucleotide sequence ID" value="NZ_JAZHRV010000001.1"/>
</dbReference>
<accession>A0ABU8B9T4</accession>